<evidence type="ECO:0000256" key="4">
    <source>
        <dbReference type="ARBA" id="ARBA00022475"/>
    </source>
</evidence>
<dbReference type="GO" id="GO:0009425">
    <property type="term" value="C:bacterial-type flagellum basal body"/>
    <property type="evidence" value="ECO:0007669"/>
    <property type="project" value="UniProtKB-SubCell"/>
</dbReference>
<keyword evidence="3 12" id="KW-0813">Transport</keyword>
<keyword evidence="13" id="KW-0969">Cilium</keyword>
<evidence type="ECO:0000256" key="9">
    <source>
        <dbReference type="ARBA" id="ARBA00023136"/>
    </source>
</evidence>
<dbReference type="NCBIfam" id="TIGR01103">
    <property type="entry name" value="fliP"/>
    <property type="match status" value="1"/>
</dbReference>
<evidence type="ECO:0000256" key="11">
    <source>
        <dbReference type="ARBA" id="ARBA00023225"/>
    </source>
</evidence>
<feature type="transmembrane region" description="Helical" evidence="12">
    <location>
        <begin position="177"/>
        <end position="196"/>
    </location>
</feature>
<keyword evidence="7 12" id="KW-0653">Protein transport</keyword>
<dbReference type="Proteomes" id="UP000054976">
    <property type="component" value="Unassembled WGS sequence"/>
</dbReference>
<keyword evidence="5 12" id="KW-0812">Transmembrane</keyword>
<feature type="transmembrane region" description="Helical" evidence="12">
    <location>
        <begin position="277"/>
        <end position="303"/>
    </location>
</feature>
<keyword evidence="8 12" id="KW-1133">Transmembrane helix</keyword>
<dbReference type="OrthoDB" id="9805111at2"/>
<dbReference type="GO" id="GO:0044781">
    <property type="term" value="P:bacterial-type flagellum organization"/>
    <property type="evidence" value="ECO:0007669"/>
    <property type="project" value="UniProtKB-UniRule"/>
</dbReference>
<dbReference type="GO" id="GO:0009306">
    <property type="term" value="P:protein secretion"/>
    <property type="evidence" value="ECO:0007669"/>
    <property type="project" value="UniProtKB-UniRule"/>
</dbReference>
<dbReference type="InterPro" id="IPR022781">
    <property type="entry name" value="Flagellar_biosynth_FliO"/>
</dbReference>
<keyword evidence="10" id="KW-0975">Bacterial flagellum</keyword>
<evidence type="ECO:0000256" key="3">
    <source>
        <dbReference type="ARBA" id="ARBA00022448"/>
    </source>
</evidence>
<dbReference type="Pfam" id="PF04347">
    <property type="entry name" value="FliO"/>
    <property type="match status" value="1"/>
</dbReference>
<dbReference type="AlphaFoldDB" id="A0A0U9HM73"/>
<evidence type="ECO:0000256" key="1">
    <source>
        <dbReference type="ARBA" id="ARBA00006257"/>
    </source>
</evidence>
<comment type="similarity">
    <text evidence="1 12">Belongs to the FliP/MopC/SpaP family.</text>
</comment>
<dbReference type="InterPro" id="IPR005837">
    <property type="entry name" value="FliP"/>
</dbReference>
<dbReference type="NCBIfam" id="TIGR03500">
    <property type="entry name" value="FliO_TIGR"/>
    <property type="match status" value="1"/>
</dbReference>
<reference evidence="14" key="1">
    <citation type="submission" date="2016-01" db="EMBL/GenBank/DDBJ databases">
        <title>Draft genome sequence of Thermodesulfovibrio aggregans strain TGE-P1.</title>
        <authorList>
            <person name="Sekiguchi Y."/>
            <person name="Ohashi A."/>
            <person name="Matsuura N."/>
            <person name="Tourlousse M.D."/>
        </authorList>
    </citation>
    <scope>NUCLEOTIDE SEQUENCE [LARGE SCALE GENOMIC DNA]</scope>
    <source>
        <strain evidence="14">TGE-P1</strain>
    </source>
</reference>
<evidence type="ECO:0000256" key="5">
    <source>
        <dbReference type="ARBA" id="ARBA00022692"/>
    </source>
</evidence>
<dbReference type="NCBIfam" id="NF009438">
    <property type="entry name" value="PRK12797.1"/>
    <property type="match status" value="1"/>
</dbReference>
<feature type="transmembrane region" description="Helical" evidence="12">
    <location>
        <begin position="315"/>
        <end position="335"/>
    </location>
</feature>
<dbReference type="Pfam" id="PF00813">
    <property type="entry name" value="FliP"/>
    <property type="match status" value="1"/>
</dbReference>
<keyword evidence="4 12" id="KW-1003">Cell membrane</keyword>
<keyword evidence="13" id="KW-0282">Flagellum</keyword>
<evidence type="ECO:0000256" key="12">
    <source>
        <dbReference type="RuleBase" id="RU362069"/>
    </source>
</evidence>
<evidence type="ECO:0000313" key="14">
    <source>
        <dbReference type="Proteomes" id="UP000054976"/>
    </source>
</evidence>
<gene>
    <name evidence="12" type="primary">fliP</name>
    <name evidence="13" type="ORF">TAGGR_1401</name>
</gene>
<keyword evidence="14" id="KW-1185">Reference proteome</keyword>
<keyword evidence="6 12" id="KW-1005">Bacterial flagellum biogenesis</keyword>
<evidence type="ECO:0000256" key="10">
    <source>
        <dbReference type="ARBA" id="ARBA00023143"/>
    </source>
</evidence>
<protein>
    <recommendedName>
        <fullName evidence="2 12">Flagellar biosynthetic protein FliP</fullName>
    </recommendedName>
</protein>
<dbReference type="PANTHER" id="PTHR30587:SF0">
    <property type="entry name" value="FLAGELLAR BIOSYNTHETIC PROTEIN FLIP"/>
    <property type="match status" value="1"/>
</dbReference>
<name>A0A0U9HM73_9BACT</name>
<proteinExistence type="inferred from homology"/>
<dbReference type="PRINTS" id="PR00951">
    <property type="entry name" value="FLGBIOSNFLIP"/>
</dbReference>
<evidence type="ECO:0000256" key="6">
    <source>
        <dbReference type="ARBA" id="ARBA00022795"/>
    </source>
</evidence>
<comment type="caution">
    <text evidence="13">The sequence shown here is derived from an EMBL/GenBank/DDBJ whole genome shotgun (WGS) entry which is preliminary data.</text>
</comment>
<keyword evidence="11 12" id="KW-1006">Bacterial flagellum protein export</keyword>
<evidence type="ECO:0000256" key="8">
    <source>
        <dbReference type="ARBA" id="ARBA00022989"/>
    </source>
</evidence>
<dbReference type="STRING" id="86166.TAGGR_1401"/>
<dbReference type="InterPro" id="IPR005838">
    <property type="entry name" value="T3SS_IM_P"/>
</dbReference>
<organism evidence="13 14">
    <name type="scientific">Thermodesulfovibrio aggregans</name>
    <dbReference type="NCBI Taxonomy" id="86166"/>
    <lineage>
        <taxon>Bacteria</taxon>
        <taxon>Pseudomonadati</taxon>
        <taxon>Nitrospirota</taxon>
        <taxon>Thermodesulfovibrionia</taxon>
        <taxon>Thermodesulfovibrionales</taxon>
        <taxon>Thermodesulfovibrionaceae</taxon>
        <taxon>Thermodesulfovibrio</taxon>
    </lineage>
</organism>
<dbReference type="PRINTS" id="PR01302">
    <property type="entry name" value="TYPE3IMPPROT"/>
</dbReference>
<accession>A0A0U9HM73</accession>
<keyword evidence="9 12" id="KW-0472">Membrane</keyword>
<comment type="subcellular location">
    <subcellularLocation>
        <location evidence="12">Cell membrane</location>
        <topology evidence="12">Multi-pass membrane protein</topology>
    </subcellularLocation>
    <subcellularLocation>
        <location evidence="12">Bacterial flagellum basal body</location>
    </subcellularLocation>
</comment>
<dbReference type="GO" id="GO:0005886">
    <property type="term" value="C:plasma membrane"/>
    <property type="evidence" value="ECO:0007669"/>
    <property type="project" value="UniProtKB-SubCell"/>
</dbReference>
<feature type="transmembrane region" description="Helical" evidence="12">
    <location>
        <begin position="6"/>
        <end position="24"/>
    </location>
</feature>
<evidence type="ECO:0000256" key="2">
    <source>
        <dbReference type="ARBA" id="ARBA00021714"/>
    </source>
</evidence>
<sequence>MEYFKIIASLLLIIAAVYMVLRLMKNKINSGKGFIQVIYYQPIGYKKGIGVVKAFDEYLLVGISENGINLISKLDSSKIKTIFEDNSEERKTVWQKIFKGGLLSLFVVLLPHFSFAAPQQPAGGGLFGFSSAVDLLVFITLLSFLPAILIMMTSFTRIVIVLSLLRQALGTPAVPPNQVIIGLALFLTLFIMSPTIDRVYNEAYVPLSKKEITMEEAINRASVPFKEFMLKQTREKDLALFLKLSKTEVKPATPMDLPMKIVVPAFALGELKRAFEIGFLIFLPFLVIDIVVASILLSMGMFMVPPVMISMPFKILLFVLVDGWQLIIGSLAGGFK</sequence>
<keyword evidence="13" id="KW-0966">Cell projection</keyword>
<dbReference type="PROSITE" id="PS01061">
    <property type="entry name" value="FLIP_2"/>
    <property type="match status" value="1"/>
</dbReference>
<dbReference type="EMBL" id="BCNO01000001">
    <property type="protein sequence ID" value="GAQ94222.1"/>
    <property type="molecule type" value="Genomic_DNA"/>
</dbReference>
<evidence type="ECO:0000313" key="13">
    <source>
        <dbReference type="EMBL" id="GAQ94222.1"/>
    </source>
</evidence>
<dbReference type="PANTHER" id="PTHR30587">
    <property type="entry name" value="FLAGELLAR BIOSYNTHETIC PROTEIN FLIP"/>
    <property type="match status" value="1"/>
</dbReference>
<feature type="transmembrane region" description="Helical" evidence="12">
    <location>
        <begin position="135"/>
        <end position="165"/>
    </location>
</feature>
<evidence type="ECO:0000256" key="7">
    <source>
        <dbReference type="ARBA" id="ARBA00022927"/>
    </source>
</evidence>
<comment type="function">
    <text evidence="12">Plays a role in the flagellum-specific transport system.</text>
</comment>
<feature type="transmembrane region" description="Helical" evidence="12">
    <location>
        <begin position="97"/>
        <end position="115"/>
    </location>
</feature>